<keyword evidence="2" id="KW-1185">Reference proteome</keyword>
<dbReference type="EMBL" id="QXML01000006">
    <property type="protein sequence ID" value="RIW14554.1"/>
    <property type="molecule type" value="Genomic_DNA"/>
</dbReference>
<sequence length="131" mass="14659">MVTLKSSYKYLASIIAVASILVSGCQEYVSPTDCYEIEVVGEDKCRGGILVSVKSRKPIGETITYTDGKNYDNVILVFSEVEIPSFTKGYVQIRDFESKRDINCPPNYNTLVEVPAKVAVRWSEEPCRFTS</sequence>
<protein>
    <submittedName>
        <fullName evidence="1">Uncharacterized protein</fullName>
    </submittedName>
</protein>
<accession>A0A418PQH8</accession>
<dbReference type="Proteomes" id="UP000283522">
    <property type="component" value="Unassembled WGS sequence"/>
</dbReference>
<evidence type="ECO:0000313" key="2">
    <source>
        <dbReference type="Proteomes" id="UP000283522"/>
    </source>
</evidence>
<gene>
    <name evidence="1" type="ORF">D0X99_13450</name>
</gene>
<dbReference type="AlphaFoldDB" id="A0A418PQH8"/>
<proteinExistence type="predicted"/>
<comment type="caution">
    <text evidence="1">The sequence shown here is derived from an EMBL/GenBank/DDBJ whole genome shotgun (WGS) entry which is preliminary data.</text>
</comment>
<evidence type="ECO:0000313" key="1">
    <source>
        <dbReference type="EMBL" id="RIW14554.1"/>
    </source>
</evidence>
<reference evidence="1 2" key="1">
    <citation type="submission" date="2018-09" db="EMBL/GenBank/DDBJ databases">
        <authorList>
            <person name="Wang X."/>
            <person name="Du Z."/>
        </authorList>
    </citation>
    <scope>NUCLEOTIDE SEQUENCE [LARGE SCALE GENOMIC DNA]</scope>
    <source>
        <strain evidence="1 2">N3</strain>
    </source>
</reference>
<organism evidence="1 2">
    <name type="scientific">Algoriphagus lacus</name>
    <dbReference type="NCBI Taxonomy" id="2056311"/>
    <lineage>
        <taxon>Bacteria</taxon>
        <taxon>Pseudomonadati</taxon>
        <taxon>Bacteroidota</taxon>
        <taxon>Cytophagia</taxon>
        <taxon>Cytophagales</taxon>
        <taxon>Cyclobacteriaceae</taxon>
        <taxon>Algoriphagus</taxon>
    </lineage>
</organism>
<dbReference type="PROSITE" id="PS51257">
    <property type="entry name" value="PROKAR_LIPOPROTEIN"/>
    <property type="match status" value="1"/>
</dbReference>
<name>A0A418PQH8_9BACT</name>